<keyword evidence="1" id="KW-0614">Plasmid</keyword>
<evidence type="ECO:0000313" key="1">
    <source>
        <dbReference type="EMBL" id="UFW91840.1"/>
    </source>
</evidence>
<geneLocation type="plasmid" evidence="1 2">
    <name>pCC829_1</name>
</geneLocation>
<keyword evidence="2" id="KW-1185">Reference proteome</keyword>
<accession>A0ABY3R0P1</accession>
<protein>
    <submittedName>
        <fullName evidence="1">Uncharacterized protein</fullName>
    </submittedName>
</protein>
<name>A0ABY3R0P1_9BRAD</name>
<evidence type="ECO:0000313" key="2">
    <source>
        <dbReference type="Proteomes" id="UP001430990"/>
    </source>
</evidence>
<organism evidence="1 2">
    <name type="scientific">Bradyrhizobium barranii</name>
    <dbReference type="NCBI Taxonomy" id="2992140"/>
    <lineage>
        <taxon>Bacteria</taxon>
        <taxon>Pseudomonadati</taxon>
        <taxon>Pseudomonadota</taxon>
        <taxon>Alphaproteobacteria</taxon>
        <taxon>Hyphomicrobiales</taxon>
        <taxon>Nitrobacteraceae</taxon>
        <taxon>Bradyrhizobium</taxon>
    </lineage>
</organism>
<dbReference type="EMBL" id="CP088101">
    <property type="protein sequence ID" value="UFW91840.1"/>
    <property type="molecule type" value="Genomic_DNA"/>
</dbReference>
<reference evidence="1" key="1">
    <citation type="submission" date="2021-11" db="EMBL/GenBank/DDBJ databases">
        <title>Australian commercial rhizobial inoculants.</title>
        <authorList>
            <person name="Kohlmeier M.G."/>
            <person name="O'Hara G.W."/>
            <person name="Colombi E."/>
            <person name="Ramsay J.P."/>
            <person name="Terpolilli J."/>
        </authorList>
    </citation>
    <scope>NUCLEOTIDE SEQUENCE</scope>
    <source>
        <strain evidence="1">CC829</strain>
        <plasmid evidence="1">pCC829_1</plasmid>
    </source>
</reference>
<gene>
    <name evidence="1" type="ORF">BjapCC829_46325</name>
</gene>
<sequence length="70" mass="7967">MARLNDRQRQRFAEGFVRAALRLERRELRAWLMRRLIEPPLAAPVDPAPFAISKADIALLMKSAGEAPLK</sequence>
<dbReference type="Proteomes" id="UP001430990">
    <property type="component" value="Plasmid pCC829_1"/>
</dbReference>
<dbReference type="RefSeq" id="WP_231145703.1">
    <property type="nucleotide sequence ID" value="NZ_CP088101.1"/>
</dbReference>
<proteinExistence type="predicted"/>